<feature type="domain" description="Serine aminopeptidase S33" evidence="1">
    <location>
        <begin position="43"/>
        <end position="137"/>
    </location>
</feature>
<dbReference type="GeneID" id="34231456"/>
<comment type="caution">
    <text evidence="2">The sequence shown here is derived from an EMBL/GenBank/DDBJ whole genome shotgun (WGS) entry which is preliminary data.</text>
</comment>
<evidence type="ECO:0000259" key="1">
    <source>
        <dbReference type="Pfam" id="PF12146"/>
    </source>
</evidence>
<proteinExistence type="predicted"/>
<dbReference type="AlphaFoldDB" id="A0A014Q5U9"/>
<organism evidence="2 3">
    <name type="scientific">Comamonas aquatica DA1877</name>
    <dbReference type="NCBI Taxonomy" id="1457173"/>
    <lineage>
        <taxon>Bacteria</taxon>
        <taxon>Pseudomonadati</taxon>
        <taxon>Pseudomonadota</taxon>
        <taxon>Betaproteobacteria</taxon>
        <taxon>Burkholderiales</taxon>
        <taxon>Comamonadaceae</taxon>
        <taxon>Comamonas</taxon>
    </lineage>
</organism>
<accession>A0A014Q5U9</accession>
<protein>
    <recommendedName>
        <fullName evidence="1">Serine aminopeptidase S33 domain-containing protein</fullName>
    </recommendedName>
</protein>
<keyword evidence="3" id="KW-1185">Reference proteome</keyword>
<dbReference type="EMBL" id="JBOK01000034">
    <property type="protein sequence ID" value="EXU78567.1"/>
    <property type="molecule type" value="Genomic_DNA"/>
</dbReference>
<dbReference type="PANTHER" id="PTHR39624:SF2">
    <property type="entry name" value="OSMC-LIKE PROTEIN"/>
    <property type="match status" value="1"/>
</dbReference>
<name>A0A014Q5U9_9BURK</name>
<dbReference type="RefSeq" id="WP_008647313.1">
    <property type="nucleotide sequence ID" value="NZ_JBOK01000034.1"/>
</dbReference>
<dbReference type="InterPro" id="IPR015946">
    <property type="entry name" value="KH_dom-like_a/b"/>
</dbReference>
<dbReference type="InterPro" id="IPR003718">
    <property type="entry name" value="OsmC/Ohr_fam"/>
</dbReference>
<reference evidence="2 3" key="1">
    <citation type="submission" date="2014-01" db="EMBL/GenBank/DDBJ databases">
        <title>Interspecies Systems Biology Uncovers Metabolites Affecting C. elegans Gene Expression and Life History Traits.</title>
        <authorList>
            <person name="Watson E."/>
            <person name="Macneil L.T."/>
            <person name="Ritter A.D."/>
            <person name="Yilmaz L.S."/>
            <person name="Rosebrock A.P."/>
            <person name="Caudy A.A."/>
            <person name="Walhout A.J."/>
        </authorList>
    </citation>
    <scope>NUCLEOTIDE SEQUENCE [LARGE SCALE GENOMIC DNA]</scope>
    <source>
        <strain evidence="2 3">DA1877</strain>
    </source>
</reference>
<dbReference type="SUPFAM" id="SSF53474">
    <property type="entry name" value="alpha/beta-Hydrolases"/>
    <property type="match status" value="1"/>
</dbReference>
<gene>
    <name evidence="2" type="ORF">AX13_12120</name>
</gene>
<dbReference type="InterPro" id="IPR029058">
    <property type="entry name" value="AB_hydrolase_fold"/>
</dbReference>
<dbReference type="ESTHER" id="9burk-a0a014q5u9">
    <property type="family name" value="Est-OsmC"/>
</dbReference>
<dbReference type="Pfam" id="PF12146">
    <property type="entry name" value="Hydrolase_4"/>
    <property type="match status" value="1"/>
</dbReference>
<dbReference type="Gene3D" id="3.40.50.1820">
    <property type="entry name" value="alpha/beta hydrolase"/>
    <property type="match status" value="1"/>
</dbReference>
<dbReference type="InterPro" id="IPR022742">
    <property type="entry name" value="Hydrolase_4"/>
</dbReference>
<dbReference type="InterPro" id="IPR036102">
    <property type="entry name" value="OsmC/Ohrsf"/>
</dbReference>
<evidence type="ECO:0000313" key="3">
    <source>
        <dbReference type="Proteomes" id="UP000020766"/>
    </source>
</evidence>
<dbReference type="Pfam" id="PF02566">
    <property type="entry name" value="OsmC"/>
    <property type="match status" value="1"/>
</dbReference>
<dbReference type="PATRIC" id="fig|1457173.3.peg.3570"/>
<sequence length="406" mass="43749">MSSEKVGFAGSSQGLLVGVLERPDHAPLQALAVFAHCFTCGKNSLAATRISRALAQQGIATLRFDFTGLGESEGDFGRGGFSSSVADIVAAVHWMQSTIGMPALLVGHSLGGTAAIAAAARLDGIRAVCTLGAPATADHVLRHFGPTKSEEDGQIQVDLGGRAFRIAPAFIEELQAQAHENPVKGLRAALLVMHAPSDAVVDIGEAQDLFKAARHPKSFISLDDADHLLTRPADAQYAADLIGAWASRFLPMRAERNDAPSDLRAGEVWVGEHDHAFWRSMRAGPHHLDADEPKEVGGGERGPDPYELLLMSLGACTSMTLRQYAKRKGYALKDVQVRLRHERAHATDCQECGDRSGQVDHVTRQLLLSGPLSESQRQDLLRIADRCPVHRTLENHPVITTTLIRD</sequence>
<dbReference type="SUPFAM" id="SSF82784">
    <property type="entry name" value="OsmC-like"/>
    <property type="match status" value="1"/>
</dbReference>
<dbReference type="Gene3D" id="3.30.300.20">
    <property type="match status" value="1"/>
</dbReference>
<evidence type="ECO:0000313" key="2">
    <source>
        <dbReference type="EMBL" id="EXU78567.1"/>
    </source>
</evidence>
<dbReference type="PANTHER" id="PTHR39624">
    <property type="entry name" value="PROTEIN INVOLVED IN RIMO-MEDIATED BETA-METHYLTHIOLATION OF RIBOSOMAL PROTEIN S12 YCAO"/>
    <property type="match status" value="1"/>
</dbReference>
<dbReference type="Proteomes" id="UP000020766">
    <property type="component" value="Unassembled WGS sequence"/>
</dbReference>